<evidence type="ECO:0000259" key="1">
    <source>
        <dbReference type="PROSITE" id="PS50181"/>
    </source>
</evidence>
<accession>A0AAD5K482</accession>
<dbReference type="AlphaFoldDB" id="A0AAD5K482"/>
<sequence>MLQAPNDRRSLLTELPHEILDDIILRIPLLYRIRCTQVSKAWHSLFLSSSTMWNDISECDDSLADALAPYKINGQDIHIVEVGRTSERKDIEFLIKLGCSKIHSLVSVYSGLHFERLLYQTGSAIRDLNIMATFQSSTDDIFYTLFTTCPNLTRLQYRNTATLYYRYRKETSIYKIRLNSHITTSMKHLRELRITLPTNLSETALKQLLPLFTGLEHLYLTKPFQCDGLLDWMEDQILFPSLRTIWLGPPLVVGNRFPTDYMNTQSNQRIGLAFDDEYIDVTSVERFLKKNIPKVADLNAFYSKMDFSSEQAFQTIERMVGNDLVLRAPFLKSMVIEDSCTRYRRRRQDVGAPRFDMDLVLDNFPCLEQLVLLYMGLKCSKSVSMTTNPETTAKVDDHTLEDDNQKKSKSNIKKDCLPSLKIVKFAGCYALTGYDLERIIHYRFQSHMDYVCFIGFDNEVLSHALESLSKKVQVLDQLVFGHRQLKNNTIQKMADAWKDHPLGTLKICIERGQTEAKEAIAYADQMLNHTSVSYTLFVGNL</sequence>
<feature type="domain" description="F-box" evidence="1">
    <location>
        <begin position="9"/>
        <end position="56"/>
    </location>
</feature>
<organism evidence="2 3">
    <name type="scientific">Phascolomyces articulosus</name>
    <dbReference type="NCBI Taxonomy" id="60185"/>
    <lineage>
        <taxon>Eukaryota</taxon>
        <taxon>Fungi</taxon>
        <taxon>Fungi incertae sedis</taxon>
        <taxon>Mucoromycota</taxon>
        <taxon>Mucoromycotina</taxon>
        <taxon>Mucoromycetes</taxon>
        <taxon>Mucorales</taxon>
        <taxon>Lichtheimiaceae</taxon>
        <taxon>Phascolomyces</taxon>
    </lineage>
</organism>
<gene>
    <name evidence="2" type="ORF">BDA99DRAFT_557639</name>
</gene>
<reference evidence="2" key="2">
    <citation type="submission" date="2023-02" db="EMBL/GenBank/DDBJ databases">
        <authorList>
            <consortium name="DOE Joint Genome Institute"/>
            <person name="Mondo S.J."/>
            <person name="Chang Y."/>
            <person name="Wang Y."/>
            <person name="Ahrendt S."/>
            <person name="Andreopoulos W."/>
            <person name="Barry K."/>
            <person name="Beard J."/>
            <person name="Benny G.L."/>
            <person name="Blankenship S."/>
            <person name="Bonito G."/>
            <person name="Cuomo C."/>
            <person name="Desiro A."/>
            <person name="Gervers K.A."/>
            <person name="Hundley H."/>
            <person name="Kuo A."/>
            <person name="LaButti K."/>
            <person name="Lang B.F."/>
            <person name="Lipzen A."/>
            <person name="O'Donnell K."/>
            <person name="Pangilinan J."/>
            <person name="Reynolds N."/>
            <person name="Sandor L."/>
            <person name="Smith M.W."/>
            <person name="Tsang A."/>
            <person name="Grigoriev I.V."/>
            <person name="Stajich J.E."/>
            <person name="Spatafora J.W."/>
        </authorList>
    </citation>
    <scope>NUCLEOTIDE SEQUENCE</scope>
    <source>
        <strain evidence="2">RSA 2281</strain>
    </source>
</reference>
<dbReference type="Gene3D" id="1.20.1280.50">
    <property type="match status" value="1"/>
</dbReference>
<comment type="caution">
    <text evidence="2">The sequence shown here is derived from an EMBL/GenBank/DDBJ whole genome shotgun (WGS) entry which is preliminary data.</text>
</comment>
<proteinExistence type="predicted"/>
<dbReference type="PROSITE" id="PS50181">
    <property type="entry name" value="FBOX"/>
    <property type="match status" value="1"/>
</dbReference>
<keyword evidence="3" id="KW-1185">Reference proteome</keyword>
<reference evidence="2" key="1">
    <citation type="journal article" date="2022" name="IScience">
        <title>Evolution of zygomycete secretomes and the origins of terrestrial fungal ecologies.</title>
        <authorList>
            <person name="Chang Y."/>
            <person name="Wang Y."/>
            <person name="Mondo S."/>
            <person name="Ahrendt S."/>
            <person name="Andreopoulos W."/>
            <person name="Barry K."/>
            <person name="Beard J."/>
            <person name="Benny G.L."/>
            <person name="Blankenship S."/>
            <person name="Bonito G."/>
            <person name="Cuomo C."/>
            <person name="Desiro A."/>
            <person name="Gervers K.A."/>
            <person name="Hundley H."/>
            <person name="Kuo A."/>
            <person name="LaButti K."/>
            <person name="Lang B.F."/>
            <person name="Lipzen A."/>
            <person name="O'Donnell K."/>
            <person name="Pangilinan J."/>
            <person name="Reynolds N."/>
            <person name="Sandor L."/>
            <person name="Smith M.E."/>
            <person name="Tsang A."/>
            <person name="Grigoriev I.V."/>
            <person name="Stajich J.E."/>
            <person name="Spatafora J.W."/>
        </authorList>
    </citation>
    <scope>NUCLEOTIDE SEQUENCE</scope>
    <source>
        <strain evidence="2">RSA 2281</strain>
    </source>
</reference>
<protein>
    <recommendedName>
        <fullName evidence="1">F-box domain-containing protein</fullName>
    </recommendedName>
</protein>
<evidence type="ECO:0000313" key="2">
    <source>
        <dbReference type="EMBL" id="KAI9268855.1"/>
    </source>
</evidence>
<dbReference type="InterPro" id="IPR001810">
    <property type="entry name" value="F-box_dom"/>
</dbReference>
<dbReference type="InterPro" id="IPR036047">
    <property type="entry name" value="F-box-like_dom_sf"/>
</dbReference>
<dbReference type="SUPFAM" id="SSF81383">
    <property type="entry name" value="F-box domain"/>
    <property type="match status" value="1"/>
</dbReference>
<dbReference type="Proteomes" id="UP001209540">
    <property type="component" value="Unassembled WGS sequence"/>
</dbReference>
<name>A0AAD5K482_9FUNG</name>
<dbReference type="Pfam" id="PF00646">
    <property type="entry name" value="F-box"/>
    <property type="match status" value="1"/>
</dbReference>
<dbReference type="SMART" id="SM00256">
    <property type="entry name" value="FBOX"/>
    <property type="match status" value="1"/>
</dbReference>
<dbReference type="EMBL" id="JAIXMP010000008">
    <property type="protein sequence ID" value="KAI9268855.1"/>
    <property type="molecule type" value="Genomic_DNA"/>
</dbReference>
<evidence type="ECO:0000313" key="3">
    <source>
        <dbReference type="Proteomes" id="UP001209540"/>
    </source>
</evidence>